<gene>
    <name evidence="1" type="ORF">DFH07DRAFT_774012</name>
</gene>
<proteinExistence type="predicted"/>
<evidence type="ECO:0000313" key="2">
    <source>
        <dbReference type="Proteomes" id="UP001215280"/>
    </source>
</evidence>
<dbReference type="AlphaFoldDB" id="A0AAD7NBC2"/>
<dbReference type="EMBL" id="JARJLG010000070">
    <property type="protein sequence ID" value="KAJ7753608.1"/>
    <property type="molecule type" value="Genomic_DNA"/>
</dbReference>
<dbReference type="Proteomes" id="UP001215280">
    <property type="component" value="Unassembled WGS sequence"/>
</dbReference>
<organism evidence="1 2">
    <name type="scientific">Mycena maculata</name>
    <dbReference type="NCBI Taxonomy" id="230809"/>
    <lineage>
        <taxon>Eukaryota</taxon>
        <taxon>Fungi</taxon>
        <taxon>Dikarya</taxon>
        <taxon>Basidiomycota</taxon>
        <taxon>Agaricomycotina</taxon>
        <taxon>Agaricomycetes</taxon>
        <taxon>Agaricomycetidae</taxon>
        <taxon>Agaricales</taxon>
        <taxon>Marasmiineae</taxon>
        <taxon>Mycenaceae</taxon>
        <taxon>Mycena</taxon>
    </lineage>
</organism>
<evidence type="ECO:0000313" key="1">
    <source>
        <dbReference type="EMBL" id="KAJ7753608.1"/>
    </source>
</evidence>
<keyword evidence="2" id="KW-1185">Reference proteome</keyword>
<comment type="caution">
    <text evidence="1">The sequence shown here is derived from an EMBL/GenBank/DDBJ whole genome shotgun (WGS) entry which is preliminary data.</text>
</comment>
<reference evidence="1" key="1">
    <citation type="submission" date="2023-03" db="EMBL/GenBank/DDBJ databases">
        <title>Massive genome expansion in bonnet fungi (Mycena s.s.) driven by repeated elements and novel gene families across ecological guilds.</title>
        <authorList>
            <consortium name="Lawrence Berkeley National Laboratory"/>
            <person name="Harder C.B."/>
            <person name="Miyauchi S."/>
            <person name="Viragh M."/>
            <person name="Kuo A."/>
            <person name="Thoen E."/>
            <person name="Andreopoulos B."/>
            <person name="Lu D."/>
            <person name="Skrede I."/>
            <person name="Drula E."/>
            <person name="Henrissat B."/>
            <person name="Morin E."/>
            <person name="Kohler A."/>
            <person name="Barry K."/>
            <person name="LaButti K."/>
            <person name="Morin E."/>
            <person name="Salamov A."/>
            <person name="Lipzen A."/>
            <person name="Mereny Z."/>
            <person name="Hegedus B."/>
            <person name="Baldrian P."/>
            <person name="Stursova M."/>
            <person name="Weitz H."/>
            <person name="Taylor A."/>
            <person name="Grigoriev I.V."/>
            <person name="Nagy L.G."/>
            <person name="Martin F."/>
            <person name="Kauserud H."/>
        </authorList>
    </citation>
    <scope>NUCLEOTIDE SEQUENCE</scope>
    <source>
        <strain evidence="1">CBHHK188m</strain>
    </source>
</reference>
<sequence>MSHNFERFENPAYHGIIWTALKYKVSAGPGGHNPNSIPQHIQNYSGIFCYSATWRSIHRTIFVHEEAGGWRKDWGQYRMGPDEVHKIGVVGGTPPLSAYFARYFIAASSDPNMKFMHRWDGATFESFIALSTPTLCNQVTLSGKKKKGKKLEMTLLVVAQIYHSSIACFFPKIMFHQTAPPGPGQVLERDIQIQKGWECFQVEGNSLRRGWESRTT</sequence>
<accession>A0AAD7NBC2</accession>
<name>A0AAD7NBC2_9AGAR</name>
<protein>
    <submittedName>
        <fullName evidence="1">Uncharacterized protein</fullName>
    </submittedName>
</protein>